<dbReference type="KEGG" id="paro:CUV01_05570"/>
<evidence type="ECO:0000256" key="4">
    <source>
        <dbReference type="ARBA" id="ARBA00022989"/>
    </source>
</evidence>
<feature type="transmembrane region" description="Helical" evidence="6">
    <location>
        <begin position="350"/>
        <end position="369"/>
    </location>
</feature>
<dbReference type="Proteomes" id="UP000233742">
    <property type="component" value="Chromosome"/>
</dbReference>
<dbReference type="PANTHER" id="PTHR43124">
    <property type="entry name" value="PURINE EFFLUX PUMP PBUE"/>
    <property type="match status" value="1"/>
</dbReference>
<comment type="subcellular location">
    <subcellularLocation>
        <location evidence="1">Cell membrane</location>
        <topology evidence="1">Multi-pass membrane protein</topology>
    </subcellularLocation>
</comment>
<organism evidence="8 9">
    <name type="scientific">Paracoccus tegillarcae</name>
    <dbReference type="NCBI Taxonomy" id="1529068"/>
    <lineage>
        <taxon>Bacteria</taxon>
        <taxon>Pseudomonadati</taxon>
        <taxon>Pseudomonadota</taxon>
        <taxon>Alphaproteobacteria</taxon>
        <taxon>Rhodobacterales</taxon>
        <taxon>Paracoccaceae</taxon>
        <taxon>Paracoccus</taxon>
    </lineage>
</organism>
<feature type="transmembrane region" description="Helical" evidence="6">
    <location>
        <begin position="227"/>
        <end position="251"/>
    </location>
</feature>
<feature type="transmembrane region" description="Helical" evidence="6">
    <location>
        <begin position="184"/>
        <end position="207"/>
    </location>
</feature>
<keyword evidence="4 6" id="KW-1133">Transmembrane helix</keyword>
<dbReference type="OrthoDB" id="9781976at2"/>
<evidence type="ECO:0000256" key="5">
    <source>
        <dbReference type="ARBA" id="ARBA00023136"/>
    </source>
</evidence>
<evidence type="ECO:0000256" key="1">
    <source>
        <dbReference type="ARBA" id="ARBA00004651"/>
    </source>
</evidence>
<dbReference type="Gene3D" id="1.20.1250.20">
    <property type="entry name" value="MFS general substrate transporter like domains"/>
    <property type="match status" value="2"/>
</dbReference>
<reference evidence="8 9" key="1">
    <citation type="submission" date="2017-12" db="EMBL/GenBank/DDBJ databases">
        <authorList>
            <person name="Hurst M.R.H."/>
        </authorList>
    </citation>
    <scope>NUCLEOTIDE SEQUENCE [LARGE SCALE GENOMIC DNA]</scope>
    <source>
        <strain evidence="8 9">BM15</strain>
    </source>
</reference>
<dbReference type="PANTHER" id="PTHR43124:SF3">
    <property type="entry name" value="CHLORAMPHENICOL EFFLUX PUMP RV0191"/>
    <property type="match status" value="1"/>
</dbReference>
<name>A0A2K9F4B1_9RHOB</name>
<dbReference type="InterPro" id="IPR020846">
    <property type="entry name" value="MFS_dom"/>
</dbReference>
<feature type="domain" description="Major facilitator superfamily (MFS) profile" evidence="7">
    <location>
        <begin position="1"/>
        <end position="374"/>
    </location>
</feature>
<evidence type="ECO:0000256" key="6">
    <source>
        <dbReference type="SAM" id="Phobius"/>
    </source>
</evidence>
<dbReference type="SUPFAM" id="SSF103473">
    <property type="entry name" value="MFS general substrate transporter"/>
    <property type="match status" value="1"/>
</dbReference>
<feature type="transmembrane region" description="Helical" evidence="6">
    <location>
        <begin position="284"/>
        <end position="303"/>
    </location>
</feature>
<dbReference type="EMBL" id="CP025408">
    <property type="protein sequence ID" value="AUH35232.1"/>
    <property type="molecule type" value="Genomic_DNA"/>
</dbReference>
<evidence type="ECO:0000313" key="8">
    <source>
        <dbReference type="EMBL" id="AUH35232.1"/>
    </source>
</evidence>
<keyword evidence="2" id="KW-1003">Cell membrane</keyword>
<keyword evidence="5 6" id="KW-0472">Membrane</keyword>
<feature type="transmembrane region" description="Helical" evidence="6">
    <location>
        <begin position="315"/>
        <end position="338"/>
    </location>
</feature>
<accession>A0A2K9F4B1</accession>
<dbReference type="InterPro" id="IPR036259">
    <property type="entry name" value="MFS_trans_sf"/>
</dbReference>
<sequence>MTPWFSATAILPELSARWQMDEGTASWLTIAVQIGFVIGALGLTVTGLADRLPMRQLIGWSACVAGLSNLMLLVAPDPGWAVASRMLTGIALAGVYPPSMKLVTTWFVQARGLALGMVIGALTLGSAFPHLVRAASAGLDWRIVVLATSGFALISAVMLALVVREGPHGYAPAPFRLAELRNIVLYKPLMLANIGYFGHMWELYAMWGWFLAFASGALVQSGLQGPAFASSLTFVVIATGAVGCVIGGWVADRIGRTATTAIMMAASGGCAALIGFAWGGPEWVLILIALIWGLTIPADSAQFSAMVTELSERRLVGTALAFQMGVGFALTVISLRLMPVFAEWIGGWQWAFLVLVPGPAIGTIAMLWLRRLPEAARISGGLR</sequence>
<evidence type="ECO:0000256" key="2">
    <source>
        <dbReference type="ARBA" id="ARBA00022475"/>
    </source>
</evidence>
<feature type="transmembrane region" description="Helical" evidence="6">
    <location>
        <begin position="112"/>
        <end position="131"/>
    </location>
</feature>
<dbReference type="PROSITE" id="PS50850">
    <property type="entry name" value="MFS"/>
    <property type="match status" value="1"/>
</dbReference>
<gene>
    <name evidence="8" type="ORF">CUV01_05570</name>
</gene>
<dbReference type="InterPro" id="IPR011701">
    <property type="entry name" value="MFS"/>
</dbReference>
<dbReference type="Pfam" id="PF07690">
    <property type="entry name" value="MFS_1"/>
    <property type="match status" value="1"/>
</dbReference>
<feature type="transmembrane region" description="Helical" evidence="6">
    <location>
        <begin position="57"/>
        <end position="76"/>
    </location>
</feature>
<keyword evidence="9" id="KW-1185">Reference proteome</keyword>
<feature type="transmembrane region" description="Helical" evidence="6">
    <location>
        <begin position="258"/>
        <end position="278"/>
    </location>
</feature>
<dbReference type="InterPro" id="IPR050189">
    <property type="entry name" value="MFS_Efflux_Transporters"/>
</dbReference>
<dbReference type="GO" id="GO:0022857">
    <property type="term" value="F:transmembrane transporter activity"/>
    <property type="evidence" value="ECO:0007669"/>
    <property type="project" value="InterPro"/>
</dbReference>
<dbReference type="AlphaFoldDB" id="A0A2K9F4B1"/>
<evidence type="ECO:0000259" key="7">
    <source>
        <dbReference type="PROSITE" id="PS50850"/>
    </source>
</evidence>
<evidence type="ECO:0000256" key="3">
    <source>
        <dbReference type="ARBA" id="ARBA00022692"/>
    </source>
</evidence>
<keyword evidence="3 6" id="KW-0812">Transmembrane</keyword>
<feature type="transmembrane region" description="Helical" evidence="6">
    <location>
        <begin position="143"/>
        <end position="163"/>
    </location>
</feature>
<dbReference type="GO" id="GO:0005886">
    <property type="term" value="C:plasma membrane"/>
    <property type="evidence" value="ECO:0007669"/>
    <property type="project" value="UniProtKB-SubCell"/>
</dbReference>
<evidence type="ECO:0000313" key="9">
    <source>
        <dbReference type="Proteomes" id="UP000233742"/>
    </source>
</evidence>
<proteinExistence type="predicted"/>
<feature type="transmembrane region" description="Helical" evidence="6">
    <location>
        <begin position="25"/>
        <end position="45"/>
    </location>
</feature>
<feature type="transmembrane region" description="Helical" evidence="6">
    <location>
        <begin position="82"/>
        <end position="100"/>
    </location>
</feature>
<protein>
    <submittedName>
        <fullName evidence="8">MFS transporter</fullName>
    </submittedName>
</protein>